<protein>
    <submittedName>
        <fullName evidence="2">DNA mismatch repair</fullName>
    </submittedName>
</protein>
<organism evidence="2 3">
    <name type="scientific">Chlorella sorokiniana</name>
    <name type="common">Freshwater green alga</name>
    <dbReference type="NCBI Taxonomy" id="3076"/>
    <lineage>
        <taxon>Eukaryota</taxon>
        <taxon>Viridiplantae</taxon>
        <taxon>Chlorophyta</taxon>
        <taxon>core chlorophytes</taxon>
        <taxon>Trebouxiophyceae</taxon>
        <taxon>Chlorellales</taxon>
        <taxon>Chlorellaceae</taxon>
        <taxon>Chlorella clade</taxon>
        <taxon>Chlorella</taxon>
    </lineage>
</organism>
<feature type="chain" id="PRO_5015118158" evidence="1">
    <location>
        <begin position="29"/>
        <end position="214"/>
    </location>
</feature>
<dbReference type="GO" id="GO:0004623">
    <property type="term" value="F:phospholipase A2 activity"/>
    <property type="evidence" value="ECO:0007669"/>
    <property type="project" value="InterPro"/>
</dbReference>
<name>A0A2P6TWZ6_CHLSO</name>
<dbReference type="EMBL" id="LHPG02000005">
    <property type="protein sequence ID" value="PRW58589.1"/>
    <property type="molecule type" value="Genomic_DNA"/>
</dbReference>
<dbReference type="AlphaFoldDB" id="A0A2P6TWZ6"/>
<dbReference type="OrthoDB" id="10349451at2759"/>
<dbReference type="GO" id="GO:0006644">
    <property type="term" value="P:phospholipid metabolic process"/>
    <property type="evidence" value="ECO:0007669"/>
    <property type="project" value="InterPro"/>
</dbReference>
<comment type="caution">
    <text evidence="2">The sequence shown here is derived from an EMBL/GenBank/DDBJ whole genome shotgun (WGS) entry which is preliminary data.</text>
</comment>
<reference evidence="2 3" key="1">
    <citation type="journal article" date="2018" name="Plant J.">
        <title>Genome sequences of Chlorella sorokiniana UTEX 1602 and Micractinium conductrix SAG 241.80: implications to maltose excretion by a green alga.</title>
        <authorList>
            <person name="Arriola M.B."/>
            <person name="Velmurugan N."/>
            <person name="Zhang Y."/>
            <person name="Plunkett M.H."/>
            <person name="Hondzo H."/>
            <person name="Barney B.M."/>
        </authorList>
    </citation>
    <scope>NUCLEOTIDE SEQUENCE [LARGE SCALE GENOMIC DNA]</scope>
    <source>
        <strain evidence="3">UTEX 1602</strain>
    </source>
</reference>
<feature type="signal peptide" evidence="1">
    <location>
        <begin position="1"/>
        <end position="28"/>
    </location>
</feature>
<dbReference type="Proteomes" id="UP000239899">
    <property type="component" value="Unassembled WGS sequence"/>
</dbReference>
<evidence type="ECO:0000313" key="3">
    <source>
        <dbReference type="Proteomes" id="UP000239899"/>
    </source>
</evidence>
<dbReference type="Gene3D" id="1.20.90.10">
    <property type="entry name" value="Phospholipase A2 domain"/>
    <property type="match status" value="1"/>
</dbReference>
<accession>A0A2P6TWZ6</accession>
<keyword evidence="3" id="KW-1185">Reference proteome</keyword>
<keyword evidence="1" id="KW-0732">Signal</keyword>
<evidence type="ECO:0000313" key="2">
    <source>
        <dbReference type="EMBL" id="PRW58589.1"/>
    </source>
</evidence>
<dbReference type="GO" id="GO:0050482">
    <property type="term" value="P:arachidonate secretion"/>
    <property type="evidence" value="ECO:0007669"/>
    <property type="project" value="InterPro"/>
</dbReference>
<sequence>MALRTARLIPAAGLALLSLLCAASVVDAAKSGAREGFATRKVLADPADDAASAPAPLPADLVPLPDFDGNYSMLPATMASRANVFQSIVEGAEDLAQEALRTCVWGNYCGGSCDGSSAGKDPLTGDGGLDQACYDHDRCLEDNNDLQASTYCTFSGTPNCYCDSQLASTAWDIYNSNKKDCAWWNLFCWEEEWVMAARDVAISQDYRQYCGTCN</sequence>
<proteinExistence type="predicted"/>
<evidence type="ECO:0000256" key="1">
    <source>
        <dbReference type="SAM" id="SignalP"/>
    </source>
</evidence>
<gene>
    <name evidence="2" type="ORF">C2E21_3123</name>
</gene>
<dbReference type="InterPro" id="IPR036444">
    <property type="entry name" value="PLipase_A2_dom_sf"/>
</dbReference>